<dbReference type="InterPro" id="IPR013655">
    <property type="entry name" value="PAS_fold_3"/>
</dbReference>
<feature type="domain" description="PAS" evidence="6">
    <location>
        <begin position="140"/>
        <end position="210"/>
    </location>
</feature>
<name>A0ABW3SPW3_9BACT</name>
<proteinExistence type="predicted"/>
<dbReference type="InterPro" id="IPR000014">
    <property type="entry name" value="PAS"/>
</dbReference>
<dbReference type="EMBL" id="JBHTLD010000099">
    <property type="protein sequence ID" value="MFD1186877.1"/>
    <property type="molecule type" value="Genomic_DNA"/>
</dbReference>
<evidence type="ECO:0000256" key="5">
    <source>
        <dbReference type="ARBA" id="ARBA00022777"/>
    </source>
</evidence>
<keyword evidence="5" id="KW-0418">Kinase</keyword>
<sequence>MDSYKLLINLPDTIVFLSPNLKVVDATDEYLKATMKTREELIGQDFLTTFPDNPSELLSHNMMIVRDSLMRVIATKDTDLLATLRYDIPKPESQGGGFEERYWEAVHKPVVDENGNLKYIIQRTSDVTQNVLAKRAAELEENKYRFMMNALPQLIYTTDNTGRATFFNQKWYDYTGTNPDILATNSWQSSIHPEDLPKVIEKVGHSLRNGTEFQMELRVRNGKGIYRWFLTRSIPMRDENNNILMWVGSSVDVHNTREMVFELEQSHEQMVELSEQVQQAYGKAEAERKVLHNLIMKAPVFFCVLRGPEHRYELMNERYQKLFPNRNLIGQSVAEALPEVAEQGFVKVLDEVYETGREFVAEKIKVTLDRYGNGKLEEMTLTFMYQTIYDENSKVTGIMVCGFDVGEQISS</sequence>
<dbReference type="Pfam" id="PF08448">
    <property type="entry name" value="PAS_4"/>
    <property type="match status" value="1"/>
</dbReference>
<comment type="catalytic activity">
    <reaction evidence="1">
        <text>ATP + protein L-histidine = ADP + protein N-phospho-L-histidine.</text>
        <dbReference type="EC" id="2.7.13.3"/>
    </reaction>
</comment>
<dbReference type="RefSeq" id="WP_377527680.1">
    <property type="nucleotide sequence ID" value="NZ_JBHTLD010000099.1"/>
</dbReference>
<dbReference type="PANTHER" id="PTHR43304">
    <property type="entry name" value="PHYTOCHROME-LIKE PROTEIN CPH1"/>
    <property type="match status" value="1"/>
</dbReference>
<dbReference type="Gene3D" id="3.30.450.20">
    <property type="entry name" value="PAS domain"/>
    <property type="match status" value="3"/>
</dbReference>
<feature type="domain" description="PAC" evidence="7">
    <location>
        <begin position="213"/>
        <end position="265"/>
    </location>
</feature>
<accession>A0ABW3SPW3</accession>
<evidence type="ECO:0000256" key="4">
    <source>
        <dbReference type="ARBA" id="ARBA00022679"/>
    </source>
</evidence>
<gene>
    <name evidence="8" type="ORF">ACFQ2O_11730</name>
</gene>
<dbReference type="InterPro" id="IPR052162">
    <property type="entry name" value="Sensor_kinase/Photoreceptor"/>
</dbReference>
<dbReference type="InterPro" id="IPR001610">
    <property type="entry name" value="PAC"/>
</dbReference>
<dbReference type="PANTHER" id="PTHR43304:SF1">
    <property type="entry name" value="PAC DOMAIN-CONTAINING PROTEIN"/>
    <property type="match status" value="1"/>
</dbReference>
<evidence type="ECO:0000313" key="8">
    <source>
        <dbReference type="EMBL" id="MFD1186877.1"/>
    </source>
</evidence>
<evidence type="ECO:0000256" key="3">
    <source>
        <dbReference type="ARBA" id="ARBA00022553"/>
    </source>
</evidence>
<dbReference type="NCBIfam" id="TIGR00229">
    <property type="entry name" value="sensory_box"/>
    <property type="match status" value="1"/>
</dbReference>
<dbReference type="SMART" id="SM00086">
    <property type="entry name" value="PAC"/>
    <property type="match status" value="1"/>
</dbReference>
<dbReference type="Proteomes" id="UP001597094">
    <property type="component" value="Unassembled WGS sequence"/>
</dbReference>
<dbReference type="Pfam" id="PF08447">
    <property type="entry name" value="PAS_3"/>
    <property type="match status" value="1"/>
</dbReference>
<evidence type="ECO:0000256" key="1">
    <source>
        <dbReference type="ARBA" id="ARBA00000085"/>
    </source>
</evidence>
<protein>
    <recommendedName>
        <fullName evidence="2">histidine kinase</fullName>
        <ecNumber evidence="2">2.7.13.3</ecNumber>
    </recommendedName>
</protein>
<keyword evidence="4" id="KW-0808">Transferase</keyword>
<evidence type="ECO:0000256" key="2">
    <source>
        <dbReference type="ARBA" id="ARBA00012438"/>
    </source>
</evidence>
<comment type="caution">
    <text evidence="8">The sequence shown here is derived from an EMBL/GenBank/DDBJ whole genome shotgun (WGS) entry which is preliminary data.</text>
</comment>
<dbReference type="PROSITE" id="PS50113">
    <property type="entry name" value="PAC"/>
    <property type="match status" value="1"/>
</dbReference>
<organism evidence="8 9">
    <name type="scientific">Pontibacter rugosus</name>
    <dbReference type="NCBI Taxonomy" id="1745966"/>
    <lineage>
        <taxon>Bacteria</taxon>
        <taxon>Pseudomonadati</taxon>
        <taxon>Bacteroidota</taxon>
        <taxon>Cytophagia</taxon>
        <taxon>Cytophagales</taxon>
        <taxon>Hymenobacteraceae</taxon>
        <taxon>Pontibacter</taxon>
    </lineage>
</organism>
<evidence type="ECO:0000259" key="7">
    <source>
        <dbReference type="PROSITE" id="PS50113"/>
    </source>
</evidence>
<dbReference type="CDD" id="cd00130">
    <property type="entry name" value="PAS"/>
    <property type="match status" value="1"/>
</dbReference>
<evidence type="ECO:0000259" key="6">
    <source>
        <dbReference type="PROSITE" id="PS50112"/>
    </source>
</evidence>
<evidence type="ECO:0000313" key="9">
    <source>
        <dbReference type="Proteomes" id="UP001597094"/>
    </source>
</evidence>
<keyword evidence="9" id="KW-1185">Reference proteome</keyword>
<dbReference type="SUPFAM" id="SSF55785">
    <property type="entry name" value="PYP-like sensor domain (PAS domain)"/>
    <property type="match status" value="2"/>
</dbReference>
<dbReference type="EC" id="2.7.13.3" evidence="2"/>
<dbReference type="InterPro" id="IPR035965">
    <property type="entry name" value="PAS-like_dom_sf"/>
</dbReference>
<reference evidence="9" key="1">
    <citation type="journal article" date="2019" name="Int. J. Syst. Evol. Microbiol.">
        <title>The Global Catalogue of Microorganisms (GCM) 10K type strain sequencing project: providing services to taxonomists for standard genome sequencing and annotation.</title>
        <authorList>
            <consortium name="The Broad Institute Genomics Platform"/>
            <consortium name="The Broad Institute Genome Sequencing Center for Infectious Disease"/>
            <person name="Wu L."/>
            <person name="Ma J."/>
        </authorList>
    </citation>
    <scope>NUCLEOTIDE SEQUENCE [LARGE SCALE GENOMIC DNA]</scope>
    <source>
        <strain evidence="9">JCM 31319</strain>
    </source>
</reference>
<dbReference type="PROSITE" id="PS50112">
    <property type="entry name" value="PAS"/>
    <property type="match status" value="1"/>
</dbReference>
<keyword evidence="3" id="KW-0597">Phosphoprotein</keyword>
<dbReference type="InterPro" id="IPR000700">
    <property type="entry name" value="PAS-assoc_C"/>
</dbReference>
<dbReference type="SMART" id="SM00091">
    <property type="entry name" value="PAS"/>
    <property type="match status" value="3"/>
</dbReference>
<dbReference type="InterPro" id="IPR013656">
    <property type="entry name" value="PAS_4"/>
</dbReference>